<organism evidence="3 4">
    <name type="scientific">Candolleomyces eurysporus</name>
    <dbReference type="NCBI Taxonomy" id="2828524"/>
    <lineage>
        <taxon>Eukaryota</taxon>
        <taxon>Fungi</taxon>
        <taxon>Dikarya</taxon>
        <taxon>Basidiomycota</taxon>
        <taxon>Agaricomycotina</taxon>
        <taxon>Agaricomycetes</taxon>
        <taxon>Agaricomycetidae</taxon>
        <taxon>Agaricales</taxon>
        <taxon>Agaricineae</taxon>
        <taxon>Psathyrellaceae</taxon>
        <taxon>Candolleomyces</taxon>
    </lineage>
</organism>
<evidence type="ECO:0000256" key="1">
    <source>
        <dbReference type="SAM" id="MobiDB-lite"/>
    </source>
</evidence>
<reference evidence="3" key="1">
    <citation type="submission" date="2022-06" db="EMBL/GenBank/DDBJ databases">
        <title>Genome Sequence of Candolleomyces eurysporus.</title>
        <authorList>
            <person name="Buettner E."/>
        </authorList>
    </citation>
    <scope>NUCLEOTIDE SEQUENCE</scope>
    <source>
        <strain evidence="3">VTCC 930004</strain>
    </source>
</reference>
<feature type="compositionally biased region" description="Polar residues" evidence="1">
    <location>
        <begin position="60"/>
        <end position="72"/>
    </location>
</feature>
<keyword evidence="4" id="KW-1185">Reference proteome</keyword>
<proteinExistence type="predicted"/>
<sequence>MDSPMDGNVGHSSESDGSLTPTSTSFASAVTSPGISPPAQDGQFIFTPFPVPVPQPALGNESQQVFQATDPSQIPDHRDERLALLNRYIDTAVGMRLAQNLDLPGAQFEPAEFTVPSLQRYHATVQNLPPADDYDMSEAPPSDSSVANATPRPSVVGLPLDLGYQRHNHEQQTNAHNLNDPGIPSAAGAGGPPANQVPNAMSQDPPPNGGPSPTPSMVHFFRDGVAMIREQIDRLSSQIPNEQIAGNVVNDISSIRRDLTELAAGLAETHRLIQQDHVRQGQGGQVPPDRPRQTPLLQNAVPVPRSAERNALARAVRRFFAAILSPVAPTPEQIRAWVPENGPACTIANFQPDFNSSYNVPWNRSVKAVFTQAFLASDLPEAEGADPNRVAAAFIARFRSLCRMQKLHRNRATRELELQRNRRRERKKWLYYRRVSAAQGCPETERFVGILRCYGIDGMSTDESDHGHNGTGYPQYRVKHIRWRHPAATQCFRVLDALHRNRRFRPLRRMGPGALAHQRLSSNTVSSRPPVPKLSAGLYNPDWLRSLPQWSLADLSPVHGGDSVDFSHHPSVVDFVQLIDLNVINVSSQRLLLFFFFFFLLTLVYIVAHFNLSIRPPVHRLVPSNFLLSLVPISEIDCGNVRLSFKFPSERVPNRVEKYHQPLLLCDMSSHEVLGARLAAAKETKAKKSIILTSDPPAQQRNLISDLCSNN</sequence>
<dbReference type="EMBL" id="JANBPK010001016">
    <property type="protein sequence ID" value="KAJ2927272.1"/>
    <property type="molecule type" value="Genomic_DNA"/>
</dbReference>
<keyword evidence="2" id="KW-0472">Membrane</keyword>
<feature type="region of interest" description="Disordered" evidence="1">
    <location>
        <begin position="1"/>
        <end position="74"/>
    </location>
</feature>
<evidence type="ECO:0000313" key="4">
    <source>
        <dbReference type="Proteomes" id="UP001140091"/>
    </source>
</evidence>
<keyword evidence="2" id="KW-0812">Transmembrane</keyword>
<name>A0A9W8J2Y4_9AGAR</name>
<gene>
    <name evidence="3" type="ORF">H1R20_g9819</name>
</gene>
<feature type="transmembrane region" description="Helical" evidence="2">
    <location>
        <begin position="591"/>
        <end position="612"/>
    </location>
</feature>
<feature type="compositionally biased region" description="Pro residues" evidence="1">
    <location>
        <begin position="204"/>
        <end position="214"/>
    </location>
</feature>
<evidence type="ECO:0000313" key="3">
    <source>
        <dbReference type="EMBL" id="KAJ2927272.1"/>
    </source>
</evidence>
<evidence type="ECO:0000256" key="2">
    <source>
        <dbReference type="SAM" id="Phobius"/>
    </source>
</evidence>
<dbReference type="OrthoDB" id="3224221at2759"/>
<keyword evidence="2" id="KW-1133">Transmembrane helix</keyword>
<accession>A0A9W8J2Y4</accession>
<feature type="compositionally biased region" description="Polar residues" evidence="1">
    <location>
        <begin position="10"/>
        <end position="34"/>
    </location>
</feature>
<feature type="non-terminal residue" evidence="3">
    <location>
        <position position="711"/>
    </location>
</feature>
<feature type="region of interest" description="Disordered" evidence="1">
    <location>
        <begin position="174"/>
        <end position="217"/>
    </location>
</feature>
<dbReference type="AlphaFoldDB" id="A0A9W8J2Y4"/>
<dbReference type="Proteomes" id="UP001140091">
    <property type="component" value="Unassembled WGS sequence"/>
</dbReference>
<comment type="caution">
    <text evidence="3">The sequence shown here is derived from an EMBL/GenBank/DDBJ whole genome shotgun (WGS) entry which is preliminary data.</text>
</comment>
<feature type="region of interest" description="Disordered" evidence="1">
    <location>
        <begin position="128"/>
        <end position="159"/>
    </location>
</feature>
<protein>
    <submittedName>
        <fullName evidence="3">Uncharacterized protein</fullName>
    </submittedName>
</protein>